<dbReference type="AlphaFoldDB" id="A0A177B4T4"/>
<dbReference type="SUPFAM" id="SSF56112">
    <property type="entry name" value="Protein kinase-like (PK-like)"/>
    <property type="match status" value="1"/>
</dbReference>
<dbReference type="InterPro" id="IPR008271">
    <property type="entry name" value="Ser/Thr_kinase_AS"/>
</dbReference>
<dbReference type="PANTHER" id="PTHR24347">
    <property type="entry name" value="SERINE/THREONINE-PROTEIN KINASE"/>
    <property type="match status" value="1"/>
</dbReference>
<evidence type="ECO:0000313" key="4">
    <source>
        <dbReference type="EMBL" id="OAF69266.1"/>
    </source>
</evidence>
<reference evidence="4 5" key="1">
    <citation type="submission" date="2016-04" db="EMBL/GenBank/DDBJ databases">
        <title>The genome of Intoshia linei affirms orthonectids as highly simplified spiralians.</title>
        <authorList>
            <person name="Mikhailov K.V."/>
            <person name="Slusarev G.S."/>
            <person name="Nikitin M.A."/>
            <person name="Logacheva M.D."/>
            <person name="Penin A."/>
            <person name="Aleoshin V."/>
            <person name="Panchin Y.V."/>
        </authorList>
    </citation>
    <scope>NUCLEOTIDE SEQUENCE [LARGE SCALE GENOMIC DNA]</scope>
    <source>
        <strain evidence="4">Intl2013</strain>
        <tissue evidence="4">Whole animal</tissue>
    </source>
</reference>
<proteinExistence type="predicted"/>
<protein>
    <recommendedName>
        <fullName evidence="3">Protein kinase domain-containing protein</fullName>
    </recommendedName>
</protein>
<name>A0A177B4T4_9BILA</name>
<keyword evidence="1" id="KW-0547">Nucleotide-binding</keyword>
<organism evidence="4 5">
    <name type="scientific">Intoshia linei</name>
    <dbReference type="NCBI Taxonomy" id="1819745"/>
    <lineage>
        <taxon>Eukaryota</taxon>
        <taxon>Metazoa</taxon>
        <taxon>Spiralia</taxon>
        <taxon>Lophotrochozoa</taxon>
        <taxon>Mesozoa</taxon>
        <taxon>Orthonectida</taxon>
        <taxon>Rhopaluridae</taxon>
        <taxon>Intoshia</taxon>
    </lineage>
</organism>
<dbReference type="FunFam" id="1.10.510.10:FF:000571">
    <property type="entry name" value="Maternal embryonic leucine zipper kinase"/>
    <property type="match status" value="1"/>
</dbReference>
<evidence type="ECO:0000256" key="1">
    <source>
        <dbReference type="ARBA" id="ARBA00022741"/>
    </source>
</evidence>
<evidence type="ECO:0000256" key="2">
    <source>
        <dbReference type="ARBA" id="ARBA00022840"/>
    </source>
</evidence>
<gene>
    <name evidence="4" type="ORF">A3Q56_02930</name>
</gene>
<comment type="caution">
    <text evidence="4">The sequence shown here is derived from an EMBL/GenBank/DDBJ whole genome shotgun (WGS) entry which is preliminary data.</text>
</comment>
<dbReference type="SMART" id="SM00220">
    <property type="entry name" value="S_TKc"/>
    <property type="match status" value="1"/>
</dbReference>
<accession>A0A177B4T4</accession>
<dbReference type="Gene3D" id="1.10.510.10">
    <property type="entry name" value="Transferase(Phosphotransferase) domain 1"/>
    <property type="match status" value="1"/>
</dbReference>
<dbReference type="PROSITE" id="PS00108">
    <property type="entry name" value="PROTEIN_KINASE_ST"/>
    <property type="match status" value="1"/>
</dbReference>
<dbReference type="GO" id="GO:0005524">
    <property type="term" value="F:ATP binding"/>
    <property type="evidence" value="ECO:0007669"/>
    <property type="project" value="UniProtKB-KW"/>
</dbReference>
<dbReference type="InterPro" id="IPR011009">
    <property type="entry name" value="Kinase-like_dom_sf"/>
</dbReference>
<feature type="domain" description="Protein kinase" evidence="3">
    <location>
        <begin position="14"/>
        <end position="278"/>
    </location>
</feature>
<dbReference type="Proteomes" id="UP000078046">
    <property type="component" value="Unassembled WGS sequence"/>
</dbReference>
<sequence length="381" mass="44743">MIEIQRKLNIFDRYVINVRLGSGMTCKVKEAVSKETKNRYACKIIDLNECNSGEERERMIKCCSFEAKILSNFKHKNLLRVFDYYSTPTTQYLVMELCSLGELFDYMRETPNFTEKQARKFSYQIFNGVNYLHSVSIVHRDIKPENVLINSAFTLKISDLGFAAECSDNNLTEVCGSPPYFAPEIVRLPMNNYTKGYGRSVDIWSTGVVLYFMITGRLPFYKHSELAMYRSICEAKYNKTDYCYERTSDVLKQVLEEIFNTNQHTRITAENVMKHQFYLYEGIYQQNTDKQTKRIKLKSTFIAVIFCHRLCNITKKSHNVYNVPKDNASIYSVRKYRNMVDKGALKIYSHWIKRENIEAKSEFFKNSLDKVKDEIIPYIQN</sequence>
<keyword evidence="2" id="KW-0067">ATP-binding</keyword>
<dbReference type="GO" id="GO:0004672">
    <property type="term" value="F:protein kinase activity"/>
    <property type="evidence" value="ECO:0007669"/>
    <property type="project" value="InterPro"/>
</dbReference>
<dbReference type="Pfam" id="PF00069">
    <property type="entry name" value="Pkinase"/>
    <property type="match status" value="1"/>
</dbReference>
<keyword evidence="5" id="KW-1185">Reference proteome</keyword>
<evidence type="ECO:0000313" key="5">
    <source>
        <dbReference type="Proteomes" id="UP000078046"/>
    </source>
</evidence>
<dbReference type="PROSITE" id="PS50011">
    <property type="entry name" value="PROTEIN_KINASE_DOM"/>
    <property type="match status" value="1"/>
</dbReference>
<dbReference type="EMBL" id="LWCA01000310">
    <property type="protein sequence ID" value="OAF69266.1"/>
    <property type="molecule type" value="Genomic_DNA"/>
</dbReference>
<dbReference type="OrthoDB" id="419455at2759"/>
<dbReference type="InterPro" id="IPR000719">
    <property type="entry name" value="Prot_kinase_dom"/>
</dbReference>
<evidence type="ECO:0000259" key="3">
    <source>
        <dbReference type="PROSITE" id="PS50011"/>
    </source>
</evidence>